<evidence type="ECO:0000313" key="2">
    <source>
        <dbReference type="Proteomes" id="UP001283361"/>
    </source>
</evidence>
<sequence length="86" mass="9933">MALDCTESFKSLQLTRPPDGLNETKDWIRDEIIFLFSDWPQYWERGRALHFRLGMTISACAARVDVAGRQEVNRSRFCPGQCVLVL</sequence>
<gene>
    <name evidence="1" type="ORF">RRG08_008591</name>
</gene>
<organism evidence="1 2">
    <name type="scientific">Elysia crispata</name>
    <name type="common">lettuce slug</name>
    <dbReference type="NCBI Taxonomy" id="231223"/>
    <lineage>
        <taxon>Eukaryota</taxon>
        <taxon>Metazoa</taxon>
        <taxon>Spiralia</taxon>
        <taxon>Lophotrochozoa</taxon>
        <taxon>Mollusca</taxon>
        <taxon>Gastropoda</taxon>
        <taxon>Heterobranchia</taxon>
        <taxon>Euthyneura</taxon>
        <taxon>Panpulmonata</taxon>
        <taxon>Sacoglossa</taxon>
        <taxon>Placobranchoidea</taxon>
        <taxon>Plakobranchidae</taxon>
        <taxon>Elysia</taxon>
    </lineage>
</organism>
<keyword evidence="2" id="KW-1185">Reference proteome</keyword>
<reference evidence="1" key="1">
    <citation type="journal article" date="2023" name="G3 (Bethesda)">
        <title>A reference genome for the long-term kleptoplast-retaining sea slug Elysia crispata morphotype clarki.</title>
        <authorList>
            <person name="Eastman K.E."/>
            <person name="Pendleton A.L."/>
            <person name="Shaikh M.A."/>
            <person name="Suttiyut T."/>
            <person name="Ogas R."/>
            <person name="Tomko P."/>
            <person name="Gavelis G."/>
            <person name="Widhalm J.R."/>
            <person name="Wisecaver J.H."/>
        </authorList>
    </citation>
    <scope>NUCLEOTIDE SEQUENCE</scope>
    <source>
        <strain evidence="1">ECLA1</strain>
    </source>
</reference>
<name>A0AAE1EB03_9GAST</name>
<dbReference type="AlphaFoldDB" id="A0AAE1EB03"/>
<evidence type="ECO:0000313" key="1">
    <source>
        <dbReference type="EMBL" id="KAK3800836.1"/>
    </source>
</evidence>
<accession>A0AAE1EB03</accession>
<dbReference type="EMBL" id="JAWDGP010000410">
    <property type="protein sequence ID" value="KAK3800836.1"/>
    <property type="molecule type" value="Genomic_DNA"/>
</dbReference>
<protein>
    <submittedName>
        <fullName evidence="1">Uncharacterized protein</fullName>
    </submittedName>
</protein>
<dbReference type="Proteomes" id="UP001283361">
    <property type="component" value="Unassembled WGS sequence"/>
</dbReference>
<proteinExistence type="predicted"/>
<comment type="caution">
    <text evidence="1">The sequence shown here is derived from an EMBL/GenBank/DDBJ whole genome shotgun (WGS) entry which is preliminary data.</text>
</comment>